<feature type="region of interest" description="Disordered" evidence="6">
    <location>
        <begin position="2150"/>
        <end position="2170"/>
    </location>
</feature>
<organism evidence="9">
    <name type="scientific">Populus ussuriensis</name>
    <dbReference type="NCBI Taxonomy" id="696360"/>
    <lineage>
        <taxon>Eukaryota</taxon>
        <taxon>Viridiplantae</taxon>
        <taxon>Streptophyta</taxon>
        <taxon>Embryophyta</taxon>
        <taxon>Tracheophyta</taxon>
        <taxon>Spermatophyta</taxon>
        <taxon>Magnoliopsida</taxon>
        <taxon>eudicotyledons</taxon>
        <taxon>Gunneridae</taxon>
        <taxon>Pentapetalae</taxon>
        <taxon>rosids</taxon>
        <taxon>fabids</taxon>
        <taxon>Malpighiales</taxon>
        <taxon>Salicaceae</taxon>
        <taxon>Saliceae</taxon>
        <taxon>Populus</taxon>
    </lineage>
</organism>
<feature type="domain" description="Disease resistance protein At4g27190-like leucine-rich repeats" evidence="8">
    <location>
        <begin position="939"/>
        <end position="1064"/>
    </location>
</feature>
<dbReference type="InterPro" id="IPR057135">
    <property type="entry name" value="At4g27190-like_LRR"/>
</dbReference>
<feature type="compositionally biased region" description="Low complexity" evidence="6">
    <location>
        <begin position="2047"/>
        <end position="2057"/>
    </location>
</feature>
<feature type="compositionally biased region" description="Basic and acidic residues" evidence="6">
    <location>
        <begin position="2333"/>
        <end position="2349"/>
    </location>
</feature>
<feature type="domain" description="Disease resistance protein At4g27190-like leucine-rich repeats" evidence="8">
    <location>
        <begin position="1514"/>
        <end position="1614"/>
    </location>
</feature>
<dbReference type="InterPro" id="IPR042197">
    <property type="entry name" value="Apaf_helical"/>
</dbReference>
<dbReference type="SUPFAM" id="SSF52058">
    <property type="entry name" value="L domain-like"/>
    <property type="match status" value="2"/>
</dbReference>
<dbReference type="SUPFAM" id="SSF52047">
    <property type="entry name" value="RNI-like"/>
    <property type="match status" value="2"/>
</dbReference>
<feature type="coiled-coil region" evidence="5">
    <location>
        <begin position="2257"/>
        <end position="2305"/>
    </location>
</feature>
<name>A0A5B8HBP6_9ROSI</name>
<evidence type="ECO:0000256" key="6">
    <source>
        <dbReference type="SAM" id="MobiDB-lite"/>
    </source>
</evidence>
<dbReference type="EMBL" id="MK392341">
    <property type="protein sequence ID" value="QDX18333.1"/>
    <property type="molecule type" value="mRNA"/>
</dbReference>
<comment type="similarity">
    <text evidence="1">Belongs to the disease resistance NB-LRR family.</text>
</comment>
<keyword evidence="3" id="KW-0611">Plant defense</keyword>
<evidence type="ECO:0000256" key="4">
    <source>
        <dbReference type="ARBA" id="ARBA00022840"/>
    </source>
</evidence>
<feature type="domain" description="Disease resistance protein At4g27190-like leucine-rich repeats" evidence="8">
    <location>
        <begin position="1126"/>
        <end position="1274"/>
    </location>
</feature>
<dbReference type="Pfam" id="PF23247">
    <property type="entry name" value="LRR_RPS2"/>
    <property type="match status" value="6"/>
</dbReference>
<dbReference type="PANTHER" id="PTHR33463:SF203">
    <property type="entry name" value="AAA+ ATPASE DOMAIN-CONTAINING PROTEIN"/>
    <property type="match status" value="1"/>
</dbReference>
<feature type="compositionally biased region" description="Low complexity" evidence="6">
    <location>
        <begin position="2150"/>
        <end position="2162"/>
    </location>
</feature>
<dbReference type="GO" id="GO:0005524">
    <property type="term" value="F:ATP binding"/>
    <property type="evidence" value="ECO:0007669"/>
    <property type="project" value="UniProtKB-KW"/>
</dbReference>
<evidence type="ECO:0000259" key="8">
    <source>
        <dbReference type="Pfam" id="PF23247"/>
    </source>
</evidence>
<dbReference type="Gene3D" id="1.10.8.430">
    <property type="entry name" value="Helical domain of apoptotic protease-activating factors"/>
    <property type="match status" value="1"/>
</dbReference>
<feature type="region of interest" description="Disordered" evidence="6">
    <location>
        <begin position="2047"/>
        <end position="2068"/>
    </location>
</feature>
<feature type="coiled-coil region" evidence="5">
    <location>
        <begin position="30"/>
        <end position="57"/>
    </location>
</feature>
<evidence type="ECO:0000256" key="5">
    <source>
        <dbReference type="SAM" id="Coils"/>
    </source>
</evidence>
<feature type="region of interest" description="Disordered" evidence="6">
    <location>
        <begin position="1925"/>
        <end position="1945"/>
    </location>
</feature>
<feature type="region of interest" description="Disordered" evidence="6">
    <location>
        <begin position="1987"/>
        <end position="2027"/>
    </location>
</feature>
<protein>
    <submittedName>
        <fullName evidence="9">Nucleotide-binding site leucine-rich repeat protein 3</fullName>
    </submittedName>
</protein>
<dbReference type="Pfam" id="PF00931">
    <property type="entry name" value="NB-ARC"/>
    <property type="match status" value="1"/>
</dbReference>
<feature type="domain" description="Disease resistance protein At4g27190-like leucine-rich repeats" evidence="8">
    <location>
        <begin position="791"/>
        <end position="895"/>
    </location>
</feature>
<dbReference type="InterPro" id="IPR032675">
    <property type="entry name" value="LRR_dom_sf"/>
</dbReference>
<dbReference type="GO" id="GO:0043531">
    <property type="term" value="F:ADP binding"/>
    <property type="evidence" value="ECO:0007669"/>
    <property type="project" value="InterPro"/>
</dbReference>
<accession>A0A5B8HBP6</accession>
<dbReference type="PANTHER" id="PTHR33463">
    <property type="entry name" value="NB-ARC DOMAIN-CONTAINING PROTEIN-RELATED"/>
    <property type="match status" value="1"/>
</dbReference>
<dbReference type="InterPro" id="IPR050905">
    <property type="entry name" value="Plant_NBS-LRR"/>
</dbReference>
<dbReference type="FunFam" id="3.40.50.300:FF:001091">
    <property type="entry name" value="Probable disease resistance protein At1g61300"/>
    <property type="match status" value="1"/>
</dbReference>
<dbReference type="SUPFAM" id="SSF52540">
    <property type="entry name" value="P-loop containing nucleoside triphosphate hydrolases"/>
    <property type="match status" value="1"/>
</dbReference>
<keyword evidence="5" id="KW-0175">Coiled coil</keyword>
<feature type="domain" description="Disease resistance protein At4g27190-like leucine-rich repeats" evidence="8">
    <location>
        <begin position="1663"/>
        <end position="1810"/>
    </location>
</feature>
<dbReference type="InterPro" id="IPR027417">
    <property type="entry name" value="P-loop_NTPase"/>
</dbReference>
<feature type="compositionally biased region" description="Basic and acidic residues" evidence="6">
    <location>
        <begin position="2058"/>
        <end position="2068"/>
    </location>
</feature>
<evidence type="ECO:0000259" key="7">
    <source>
        <dbReference type="Pfam" id="PF00931"/>
    </source>
</evidence>
<feature type="compositionally biased region" description="Polar residues" evidence="6">
    <location>
        <begin position="1934"/>
        <end position="1945"/>
    </location>
</feature>
<feature type="domain" description="Disease resistance protein At4g27190-like leucine-rich repeats" evidence="8">
    <location>
        <begin position="1370"/>
        <end position="1513"/>
    </location>
</feature>
<sequence length="2359" mass="267768">MEALLSSIIDVSITHLIRHISYPLEYKKNAEKLTHQIDKLKAMRDRVRGAVEEAELNGEMITIDVKCWLQDVNKIIEEVDLVLSVENERARRFPFGSCLSIKSHYQVGRKAKKLAYEVSELQMSGKFDAITSHSAPPWMFDGDHESLPSRLLLCKAIMDALKDDDINMVGVYGIGGVGKTTLVKQVAVQAKEQKLFDVVLMVVVSEALNIRRIQEQIADMLGLHLDADTDEGRSCQLYEKLKHENNILLILDDLWERLDLERIGIPSKDEHSGCKILFVSRIPDVLSNQMGCQRTFEVLSLSDEEAWELFKNTIGDDLVNPFMRSFAVEIAKKCSGLPVVIVSVARYLKKKKSLTEFKKVLKELRSSSLTSSTTSQNINAVLEMRYNCLESDQLKSAFLLYGLMGDNASIRNLLRYGLGLGLFPDAVSLEEAQYIAQSMVRKLGDSSLLFDHNVGEQFAQAVHDAAVSIADRYHHVLTTDNEIQVKQLDNDAQRQLRQIWLHGNISELPADLECPQLDLFQIFNDNHYLKIADNFFSRMHKLRVLGLSNLSLSSLPSSVSLLENLQTLCLDRSTLDDISAIGDLKRLEILSFFQSNIKQLPREIAQLTKLRLLDLSDCFELEVIPPDVFSKLSMLEELYMRNSFHQWDAEGKNNASLAELENLSHLTNAEIHIQDSQVLPYGIIFERLKKYRVCIGDDWDWDGAYEMLRTAKLKLNTKIDHRNYGIRMLLNRTEDLYLFEIEGVNIIQELDREGFPHLKHLQLRNSFEIQYIISTMEMVSSNAFPILESLILYDLSSLKKICHGALRVESFAKLRIIAVEHCNKLTNLFSFFVARGLSQLQKIKIAFCMKMEEVVAEESDELGDQNEVVDVIQFTQLYSLSLQYLPHLMNFYSKVKPSSLSRTQPKPSITEARSEEIISEDELRTPTQLFNEKILFPNLEDLNLYAINIDKLWNDQHPSISVSIQNLQRLVVNQCGSLKYLFPSSLVNILVQLKHLSITNCMSVEEIIAIGGLKEEETTSTVFPKLEFMELSDLPKLRRFCIGSSIECPLLKRMRICACPEFKTFAADFSCANINDGNELEEVNSEENNNNVIQSLFGEKCLNSLRLSNQGGLMQKFVSVIFPSLAEIEISHIDNLEKIWHNNLAAGSFCELRSIKIRGCKKIVNIFPSVLIRSFMRLEVLEIGFCDLLEAIFDLKGPSVDEIQPSSVVQLRDLSLNSLPKLKHIWNKDPQGKHKFHNLQIVRAFSCGVLKNLFPFSIARVLRQLEKLEIVHCGVEQIVAKEEGGEAFPYFMFPRLTSLDLIEIRKFRNFYPGKHTWECPRLKSLAVSGCGNIKYFDSKFLYLQEVQGEIDPTVPIQQPLFSDEEIISNLEELSLNGEDPATSIIWCCQFPGKFYSRLKVIKLKNFYGKLDPIPFGFLQSIRNLETLSVSCSSFEKIFLNEGCVDKDEDIRGPVDSDEYTRMRARLKNLVIDSVQDITHIWEPKYRLISVVQNLESLKMQSCNSLVNLAPSTVLFHNLETLDVHSCHGLSNLLTSSTAKSLGQLVKLIVVNCKLVTEIVAKQGGEINDDIIFSKLEYLELVRLENLTSFCPGNYNFIFPSLKGMVVEQCPKMRIFSQGISSTPKLQGVYWKKDSMNEKCWHGNLNATLQQLYTKMVGCNGIWSLKLSDFPQLKDRWHGQLPFNCFSNLGNLTVDNCAIVSTAIPSNILKFMNNLKYLHVKNCESLEGVFDLEGLSAQAGYDRLLPNLQELHLVDLPELRHIWNRDLPGILDFRNLKRLKVHNCSSLRNIFSPSMASGLVQLERIGIRNCALMDEIVVNKGTEAETEVMFHKLKHLALVCLPRLASFHLGYCAIKLPSLECVLVQECPQMKTFSQGVVSTPKLRKVVQKEFGDSVHWAHDLNATIHKLFIEMSDIVVQSKLLSLPNEPTQDKNGQHTGSEGQASENLHVTEYPDGTKEYPPVPQKAFNTKEHVIKSEPEIIQLTSRYQESLTASNDEEESSTTPTDSEVQINQYDEKPPVNDNNEAPEDQADPIQAQELPAHTGIGSQISQQVQQASQETEKYENSEDRVMPTFSILQRDTIPSSPAAPVEQVLVLTSASLTNSTSSQELMLTTASQPTIEIPSISVTKTRPALNFESVFASMEQLINSSPESSSQLASSSNSHTESPKSSSVSFEETYSYSMALIKRILRKSPVEVAISADRLLLLSSLKNLRNCPFLNSQQLEIIQFYLENFETLVTSHPFYEQKIDWTKVVKFCIEDDKREITELKTSYEELTRKINILSAEKEALSKKLREIEEEEDHIRANMEAWGVRASLRAPRLFPTAHWTSCKPSEQVRHRGGDRRAHRESNPGRGRNKSHD</sequence>
<feature type="domain" description="NB-ARC" evidence="7">
    <location>
        <begin position="156"/>
        <end position="315"/>
    </location>
</feature>
<evidence type="ECO:0000313" key="9">
    <source>
        <dbReference type="EMBL" id="QDX18333.1"/>
    </source>
</evidence>
<reference evidence="9" key="1">
    <citation type="submission" date="2019-01" db="EMBL/GenBank/DDBJ databases">
        <title>High- and moderate-level overexpression of LbDREB6 gene differentially regulate growth, drought and disease tolerant in Populus ussuriensis Kom.</title>
        <authorList>
            <person name="Yang J."/>
        </authorList>
    </citation>
    <scope>NUCLEOTIDE SEQUENCE</scope>
</reference>
<dbReference type="Gene3D" id="3.80.10.10">
    <property type="entry name" value="Ribonuclease Inhibitor"/>
    <property type="match status" value="6"/>
</dbReference>
<dbReference type="GO" id="GO:0006952">
    <property type="term" value="P:defense response"/>
    <property type="evidence" value="ECO:0007669"/>
    <property type="project" value="UniProtKB-KW"/>
</dbReference>
<evidence type="ECO:0000256" key="1">
    <source>
        <dbReference type="ARBA" id="ARBA00008894"/>
    </source>
</evidence>
<evidence type="ECO:0000256" key="2">
    <source>
        <dbReference type="ARBA" id="ARBA00022741"/>
    </source>
</evidence>
<evidence type="ECO:0000256" key="3">
    <source>
        <dbReference type="ARBA" id="ARBA00022821"/>
    </source>
</evidence>
<dbReference type="InterPro" id="IPR002182">
    <property type="entry name" value="NB-ARC"/>
</dbReference>
<feature type="region of interest" description="Disordered" evidence="6">
    <location>
        <begin position="2330"/>
        <end position="2359"/>
    </location>
</feature>
<keyword evidence="2" id="KW-0547">Nucleotide-binding</keyword>
<keyword evidence="4" id="KW-0067">ATP-binding</keyword>
<dbReference type="PRINTS" id="PR00364">
    <property type="entry name" value="DISEASERSIST"/>
</dbReference>
<proteinExistence type="evidence at transcript level"/>
<dbReference type="Gene3D" id="3.40.50.300">
    <property type="entry name" value="P-loop containing nucleotide triphosphate hydrolases"/>
    <property type="match status" value="1"/>
</dbReference>